<dbReference type="Pfam" id="PF02190">
    <property type="entry name" value="LON_substr_bdg"/>
    <property type="match status" value="1"/>
</dbReference>
<dbReference type="KEGG" id="pzh:CX676_15345"/>
<name>A0A2H5F1E7_9RHOB</name>
<dbReference type="PROSITE" id="PS51787">
    <property type="entry name" value="LON_N"/>
    <property type="match status" value="1"/>
</dbReference>
<reference evidence="2 3" key="1">
    <citation type="journal article" date="2013" name="Antonie Van Leeuwenhoek">
        <title>Paracoccus zhejiangensis sp. nov., isolated from activated sludge in wastewater-treatment system.</title>
        <authorList>
            <person name="Wu Z.G."/>
            <person name="Zhang D.F."/>
            <person name="Liu Y.L."/>
            <person name="Wang F."/>
            <person name="Jiang X."/>
            <person name="Li C."/>
            <person name="Li S.P."/>
            <person name="Hong Q."/>
            <person name="Li W.J."/>
        </authorList>
    </citation>
    <scope>NUCLEOTIDE SEQUENCE [LARGE SCALE GENOMIC DNA]</scope>
    <source>
        <strain evidence="2 3">J6</strain>
    </source>
</reference>
<protein>
    <submittedName>
        <fullName evidence="2">ATP-dependent protease</fullName>
    </submittedName>
</protein>
<organism evidence="2 3">
    <name type="scientific">Paracoccus zhejiangensis</name>
    <dbReference type="NCBI Taxonomy" id="1077935"/>
    <lineage>
        <taxon>Bacteria</taxon>
        <taxon>Pseudomonadati</taxon>
        <taxon>Pseudomonadota</taxon>
        <taxon>Alphaproteobacteria</taxon>
        <taxon>Rhodobacterales</taxon>
        <taxon>Paracoccaceae</taxon>
        <taxon>Paracoccus</taxon>
    </lineage>
</organism>
<dbReference type="Proteomes" id="UP000234530">
    <property type="component" value="Chromosome"/>
</dbReference>
<dbReference type="InterPro" id="IPR015947">
    <property type="entry name" value="PUA-like_sf"/>
</dbReference>
<dbReference type="RefSeq" id="WP_101753394.1">
    <property type="nucleotide sequence ID" value="NZ_CP025430.1"/>
</dbReference>
<sequence>MRTPHPLPERIPLFPLPGALLLPRARLPLQIFEPRYLQMLEDTLKSGHRMIGMIQPHEDGLAGVGCAGRVVAFSETDNNRMLIQLRAVSRFRLIEAEEGFQPYLTGRADWSGFGIDLGGTETDPEFQRGPFLERLKRFMEERELSTDWENASAAETETLINSLSMLLPLDVEEKQALLEAPTLAERRALLDGLIEYALRSGEHEERLQ</sequence>
<dbReference type="EMBL" id="CP025430">
    <property type="protein sequence ID" value="AUH65371.1"/>
    <property type="molecule type" value="Genomic_DNA"/>
</dbReference>
<dbReference type="InterPro" id="IPR003111">
    <property type="entry name" value="Lon_prtase_N"/>
</dbReference>
<dbReference type="Gene3D" id="2.30.130.40">
    <property type="entry name" value="LON domain-like"/>
    <property type="match status" value="1"/>
</dbReference>
<evidence type="ECO:0000313" key="3">
    <source>
        <dbReference type="Proteomes" id="UP000234530"/>
    </source>
</evidence>
<feature type="domain" description="Lon N-terminal" evidence="1">
    <location>
        <begin position="11"/>
        <end position="198"/>
    </location>
</feature>
<accession>A0A2H5F1E7</accession>
<dbReference type="OrthoDB" id="9806457at2"/>
<dbReference type="AlphaFoldDB" id="A0A2H5F1E7"/>
<dbReference type="InterPro" id="IPR046336">
    <property type="entry name" value="Lon_prtase_N_sf"/>
</dbReference>
<dbReference type="PANTHER" id="PTHR46732:SF8">
    <property type="entry name" value="ATP-DEPENDENT PROTEASE LA (LON) DOMAIN PROTEIN"/>
    <property type="match status" value="1"/>
</dbReference>
<keyword evidence="2" id="KW-0645">Protease</keyword>
<gene>
    <name evidence="2" type="ORF">CX676_15345</name>
</gene>
<keyword evidence="3" id="KW-1185">Reference proteome</keyword>
<dbReference type="PANTHER" id="PTHR46732">
    <property type="entry name" value="ATP-DEPENDENT PROTEASE LA (LON) DOMAIN PROTEIN"/>
    <property type="match status" value="1"/>
</dbReference>
<dbReference type="GO" id="GO:0006508">
    <property type="term" value="P:proteolysis"/>
    <property type="evidence" value="ECO:0007669"/>
    <property type="project" value="UniProtKB-KW"/>
</dbReference>
<evidence type="ECO:0000313" key="2">
    <source>
        <dbReference type="EMBL" id="AUH65371.1"/>
    </source>
</evidence>
<proteinExistence type="predicted"/>
<dbReference type="GO" id="GO:0008233">
    <property type="term" value="F:peptidase activity"/>
    <property type="evidence" value="ECO:0007669"/>
    <property type="project" value="UniProtKB-KW"/>
</dbReference>
<dbReference type="SMART" id="SM00464">
    <property type="entry name" value="LON"/>
    <property type="match status" value="1"/>
</dbReference>
<evidence type="ECO:0000259" key="1">
    <source>
        <dbReference type="PROSITE" id="PS51787"/>
    </source>
</evidence>
<keyword evidence="2" id="KW-0378">Hydrolase</keyword>
<dbReference type="SUPFAM" id="SSF88697">
    <property type="entry name" value="PUA domain-like"/>
    <property type="match status" value="1"/>
</dbReference>